<organism evidence="2 3">
    <name type="scientific">Flavobacterium pokkalii</name>
    <dbReference type="NCBI Taxonomy" id="1940408"/>
    <lineage>
        <taxon>Bacteria</taxon>
        <taxon>Pseudomonadati</taxon>
        <taxon>Bacteroidota</taxon>
        <taxon>Flavobacteriia</taxon>
        <taxon>Flavobacteriales</taxon>
        <taxon>Flavobacteriaceae</taxon>
        <taxon>Flavobacterium</taxon>
    </lineage>
</organism>
<protein>
    <recommendedName>
        <fullName evidence="1">MOSC domain-containing protein</fullName>
    </recommendedName>
</protein>
<feature type="domain" description="MOSC" evidence="1">
    <location>
        <begin position="121"/>
        <end position="268"/>
    </location>
</feature>
<dbReference type="EMBL" id="NASZ01000003">
    <property type="protein sequence ID" value="MBD0724254.1"/>
    <property type="molecule type" value="Genomic_DNA"/>
</dbReference>
<evidence type="ECO:0000313" key="2">
    <source>
        <dbReference type="EMBL" id="MBD0724254.1"/>
    </source>
</evidence>
<dbReference type="PANTHER" id="PTHR14237:SF19">
    <property type="entry name" value="MITOCHONDRIAL AMIDOXIME REDUCING COMPONENT 1"/>
    <property type="match status" value="1"/>
</dbReference>
<comment type="caution">
    <text evidence="2">The sequence shown here is derived from an EMBL/GenBank/DDBJ whole genome shotgun (WGS) entry which is preliminary data.</text>
</comment>
<dbReference type="PANTHER" id="PTHR14237">
    <property type="entry name" value="MOLYBDOPTERIN COFACTOR SULFURASE MOSC"/>
    <property type="match status" value="1"/>
</dbReference>
<dbReference type="SUPFAM" id="SSF50800">
    <property type="entry name" value="PK beta-barrel domain-like"/>
    <property type="match status" value="1"/>
</dbReference>
<evidence type="ECO:0000313" key="3">
    <source>
        <dbReference type="Proteomes" id="UP000661715"/>
    </source>
</evidence>
<accession>A0ABR7UND6</accession>
<dbReference type="Pfam" id="PF03473">
    <property type="entry name" value="MOSC"/>
    <property type="match status" value="1"/>
</dbReference>
<name>A0ABR7UND6_9FLAO</name>
<dbReference type="RefSeq" id="WP_188219739.1">
    <property type="nucleotide sequence ID" value="NZ_NASZ01000003.1"/>
</dbReference>
<evidence type="ECO:0000259" key="1">
    <source>
        <dbReference type="PROSITE" id="PS51340"/>
    </source>
</evidence>
<dbReference type="Proteomes" id="UP000661715">
    <property type="component" value="Unassembled WGS sequence"/>
</dbReference>
<dbReference type="SUPFAM" id="SSF141673">
    <property type="entry name" value="MOSC N-terminal domain-like"/>
    <property type="match status" value="1"/>
</dbReference>
<dbReference type="Pfam" id="PF03476">
    <property type="entry name" value="MOSC_N"/>
    <property type="match status" value="1"/>
</dbReference>
<dbReference type="InterPro" id="IPR005303">
    <property type="entry name" value="MOCOS_middle"/>
</dbReference>
<dbReference type="PROSITE" id="PS51340">
    <property type="entry name" value="MOSC"/>
    <property type="match status" value="1"/>
</dbReference>
<keyword evidence="3" id="KW-1185">Reference proteome</keyword>
<reference evidence="2 3" key="1">
    <citation type="journal article" date="2020" name="Microbiol. Res.">
        <title>Flavobacterium pokkalii sp. nov., a novel plant growth promoting native rhizobacteria isolated from pokkali rice grown in coastal saline affected agricultural regions of southern India, Kerala.</title>
        <authorList>
            <person name="Menon R.R."/>
            <person name="Kumari S."/>
            <person name="Viver T."/>
            <person name="Rameshkumar N."/>
        </authorList>
    </citation>
    <scope>NUCLEOTIDE SEQUENCE [LARGE SCALE GENOMIC DNA]</scope>
    <source>
        <strain evidence="2 3">L1I52</strain>
    </source>
</reference>
<dbReference type="InterPro" id="IPR011037">
    <property type="entry name" value="Pyrv_Knase-like_insert_dom_sf"/>
</dbReference>
<proteinExistence type="predicted"/>
<dbReference type="InterPro" id="IPR005302">
    <property type="entry name" value="MoCF_Sase_C"/>
</dbReference>
<sequence length="269" mass="30325">MMQLSEIWIYPVKSLAGIRLEKAKVTPRGLEFDRRWMLVDENGVFVTQRKHPELALFHPQIEDGFLQISHNDTAKGSIRFPLSSKEGSPLAEVMVWEDAVQAVEVDEAVSDWFSEILGIKVRLVYMPEGSLRKVDPNYAVTPDDITSFSDGFPFLLIGQASLDDLNSRLENSVSIRRFRPNFVISGGNPYEEESWKEFSIGNQLFYGVKPCGRCIMTTVDFEKGVFAGKEPLYTLSQYRKVGNKVLFGQNVIAKQEGYIAVGASCIQKN</sequence>
<gene>
    <name evidence="2" type="ORF">B6A10_03585</name>
</gene>